<gene>
    <name evidence="4" type="ORF">AVDCRST_MAG30-4241</name>
</gene>
<evidence type="ECO:0000256" key="1">
    <source>
        <dbReference type="SAM" id="MobiDB-lite"/>
    </source>
</evidence>
<feature type="transmembrane region" description="Helical" evidence="2">
    <location>
        <begin position="521"/>
        <end position="537"/>
    </location>
</feature>
<name>A0A6J4TYT1_9ACTN</name>
<feature type="signal peptide" evidence="3">
    <location>
        <begin position="1"/>
        <end position="25"/>
    </location>
</feature>
<evidence type="ECO:0008006" key="5">
    <source>
        <dbReference type="Google" id="ProtNLM"/>
    </source>
</evidence>
<feature type="transmembrane region" description="Helical" evidence="2">
    <location>
        <begin position="155"/>
        <end position="173"/>
    </location>
</feature>
<feature type="chain" id="PRO_5027055115" description="DUF2029 domain-containing protein" evidence="3">
    <location>
        <begin position="26"/>
        <end position="572"/>
    </location>
</feature>
<feature type="transmembrane region" description="Helical" evidence="2">
    <location>
        <begin position="180"/>
        <end position="197"/>
    </location>
</feature>
<feature type="transmembrane region" description="Helical" evidence="2">
    <location>
        <begin position="238"/>
        <end position="258"/>
    </location>
</feature>
<organism evidence="4">
    <name type="scientific">uncultured Solirubrobacteraceae bacterium</name>
    <dbReference type="NCBI Taxonomy" id="1162706"/>
    <lineage>
        <taxon>Bacteria</taxon>
        <taxon>Bacillati</taxon>
        <taxon>Actinomycetota</taxon>
        <taxon>Thermoleophilia</taxon>
        <taxon>Solirubrobacterales</taxon>
        <taxon>Solirubrobacteraceae</taxon>
        <taxon>environmental samples</taxon>
    </lineage>
</organism>
<protein>
    <recommendedName>
        <fullName evidence="5">DUF2029 domain-containing protein</fullName>
    </recommendedName>
</protein>
<accession>A0A6J4TYT1</accession>
<feature type="transmembrane region" description="Helical" evidence="2">
    <location>
        <begin position="209"/>
        <end position="226"/>
    </location>
</feature>
<feature type="transmembrane region" description="Helical" evidence="2">
    <location>
        <begin position="382"/>
        <end position="400"/>
    </location>
</feature>
<keyword evidence="2" id="KW-0812">Transmembrane</keyword>
<keyword evidence="2" id="KW-1133">Transmembrane helix</keyword>
<feature type="transmembrane region" description="Helical" evidence="2">
    <location>
        <begin position="444"/>
        <end position="464"/>
    </location>
</feature>
<feature type="region of interest" description="Disordered" evidence="1">
    <location>
        <begin position="26"/>
        <end position="58"/>
    </location>
</feature>
<proteinExistence type="predicted"/>
<dbReference type="AlphaFoldDB" id="A0A6J4TYT1"/>
<reference evidence="4" key="1">
    <citation type="submission" date="2020-02" db="EMBL/GenBank/DDBJ databases">
        <authorList>
            <person name="Meier V. D."/>
        </authorList>
    </citation>
    <scope>NUCLEOTIDE SEQUENCE</scope>
    <source>
        <strain evidence="4">AVDCRST_MAG30</strain>
    </source>
</reference>
<feature type="transmembrane region" description="Helical" evidence="2">
    <location>
        <begin position="356"/>
        <end position="376"/>
    </location>
</feature>
<sequence>MSRAGVLALALAVAAVVLAAAPAGAQTTAPGKIPPGAAKRSSAAITAPPSLNRPPPGYARTGLEVSRTAGKVAKIRAVRAGRRNTYARPYLKGPPRLRRWQVSFYAPSGRPGKLPEQIGLVLVDDRTGRVQEAWTGIQVEWQMARGYPGAFGRAVNNPFLWIGLCVLFVLPFLRRPLRLLHLDLAVLLAFSVSYAFFGDARIGVSVPSVYPLLLYLLARMLGIAWARSRGRVPAERPALRLAVPYSLLAVAIVFLVGLRVGLNVSDGNVIDVGYAGVIGADRLLDGSELYGGFPSDNAQGDTYGPVNYYAYVPFEAVMPWGGSWDDLPAAHGAAIAFDLACLLLMFLVGRRIRGPGLGILLAYLWAAFPFTLLVANSNANDSLVAALVLLVLLVVARPAARGAAVAAAALTKFAPLALAPLVATYRGGGRAGDWGRERGIVRPVLVTSLALGAAGAVLLAPVILDGGLGLFYDRTLRYQNERGSPFSVWGYYDLPVLQDVVKAAGAALAVVVAFVPRRRDVVVLAALGAAVLIALQLSVTHWFYLYLVWFFPLVMIALLAPHAEPDPPPRIL</sequence>
<evidence type="ECO:0000313" key="4">
    <source>
        <dbReference type="EMBL" id="CAA9536063.1"/>
    </source>
</evidence>
<dbReference type="EMBL" id="CADCVS010000554">
    <property type="protein sequence ID" value="CAA9536063.1"/>
    <property type="molecule type" value="Genomic_DNA"/>
</dbReference>
<feature type="transmembrane region" description="Helical" evidence="2">
    <location>
        <begin position="329"/>
        <end position="349"/>
    </location>
</feature>
<evidence type="ECO:0000256" key="2">
    <source>
        <dbReference type="SAM" id="Phobius"/>
    </source>
</evidence>
<keyword evidence="2" id="KW-0472">Membrane</keyword>
<evidence type="ECO:0000256" key="3">
    <source>
        <dbReference type="SAM" id="SignalP"/>
    </source>
</evidence>
<keyword evidence="3" id="KW-0732">Signal</keyword>